<keyword evidence="2" id="KW-1185">Reference proteome</keyword>
<name>A0A8C6XYZ4_NAJNA</name>
<reference evidence="1" key="1">
    <citation type="submission" date="2025-08" db="UniProtKB">
        <authorList>
            <consortium name="Ensembl"/>
        </authorList>
    </citation>
    <scope>IDENTIFICATION</scope>
</reference>
<dbReference type="Proteomes" id="UP000694559">
    <property type="component" value="Unplaced"/>
</dbReference>
<evidence type="ECO:0000313" key="2">
    <source>
        <dbReference type="Proteomes" id="UP000694559"/>
    </source>
</evidence>
<sequence length="66" mass="7112">MDVRFYPAASGSSLPGDPSSLDFTQCLGYYSYNKLCVCRLPFLCPCSHNSPSPFPHSSTFLPGSGC</sequence>
<protein>
    <submittedName>
        <fullName evidence="1">Uncharacterized protein</fullName>
    </submittedName>
</protein>
<dbReference type="AlphaFoldDB" id="A0A8C6XYZ4"/>
<proteinExistence type="predicted"/>
<evidence type="ECO:0000313" key="1">
    <source>
        <dbReference type="Ensembl" id="ENSNNAP00000020755.1"/>
    </source>
</evidence>
<dbReference type="Ensembl" id="ENSNNAT00000021769.1">
    <property type="protein sequence ID" value="ENSNNAP00000020755.1"/>
    <property type="gene ID" value="ENSNNAG00000013764.1"/>
</dbReference>
<reference evidence="1" key="2">
    <citation type="submission" date="2025-09" db="UniProtKB">
        <authorList>
            <consortium name="Ensembl"/>
        </authorList>
    </citation>
    <scope>IDENTIFICATION</scope>
</reference>
<accession>A0A8C6XYZ4</accession>
<organism evidence="1 2">
    <name type="scientific">Naja naja</name>
    <name type="common">Indian cobra</name>
    <dbReference type="NCBI Taxonomy" id="35670"/>
    <lineage>
        <taxon>Eukaryota</taxon>
        <taxon>Metazoa</taxon>
        <taxon>Chordata</taxon>
        <taxon>Craniata</taxon>
        <taxon>Vertebrata</taxon>
        <taxon>Euteleostomi</taxon>
        <taxon>Lepidosauria</taxon>
        <taxon>Squamata</taxon>
        <taxon>Bifurcata</taxon>
        <taxon>Unidentata</taxon>
        <taxon>Episquamata</taxon>
        <taxon>Toxicofera</taxon>
        <taxon>Serpentes</taxon>
        <taxon>Colubroidea</taxon>
        <taxon>Elapidae</taxon>
        <taxon>Elapinae</taxon>
        <taxon>Naja</taxon>
    </lineage>
</organism>
<dbReference type="GeneTree" id="ENSGT00960000189988"/>